<dbReference type="Gene3D" id="1.10.10.60">
    <property type="entry name" value="Homeodomain-like"/>
    <property type="match status" value="1"/>
</dbReference>
<dbReference type="SMART" id="SM00342">
    <property type="entry name" value="HTH_ARAC"/>
    <property type="match status" value="1"/>
</dbReference>
<dbReference type="Gene3D" id="3.40.50.880">
    <property type="match status" value="1"/>
</dbReference>
<feature type="region of interest" description="Disordered" evidence="4">
    <location>
        <begin position="155"/>
        <end position="179"/>
    </location>
</feature>
<keyword evidence="2" id="KW-0238">DNA-binding</keyword>
<dbReference type="AlphaFoldDB" id="A0A848IBP3"/>
<dbReference type="PANTHER" id="PTHR46796">
    <property type="entry name" value="HTH-TYPE TRANSCRIPTIONAL ACTIVATOR RHAS-RELATED"/>
    <property type="match status" value="1"/>
</dbReference>
<dbReference type="SUPFAM" id="SSF46689">
    <property type="entry name" value="Homeodomain-like"/>
    <property type="match status" value="2"/>
</dbReference>
<keyword evidence="3" id="KW-0804">Transcription</keyword>
<proteinExistence type="predicted"/>
<gene>
    <name evidence="6" type="ORF">HHL24_13710</name>
</gene>
<feature type="domain" description="HTH araC/xylS-type" evidence="5">
    <location>
        <begin position="228"/>
        <end position="326"/>
    </location>
</feature>
<evidence type="ECO:0000313" key="7">
    <source>
        <dbReference type="Proteomes" id="UP000544134"/>
    </source>
</evidence>
<evidence type="ECO:0000313" key="6">
    <source>
        <dbReference type="EMBL" id="NML99000.1"/>
    </source>
</evidence>
<reference evidence="6 7" key="1">
    <citation type="submission" date="2020-04" db="EMBL/GenBank/DDBJ databases">
        <title>Paraburkholderia sp. RP-4-7 isolated from soil.</title>
        <authorList>
            <person name="Dahal R.H."/>
        </authorList>
    </citation>
    <scope>NUCLEOTIDE SEQUENCE [LARGE SCALE GENOMIC DNA]</scope>
    <source>
        <strain evidence="6 7">RP-4-7</strain>
    </source>
</reference>
<keyword evidence="1" id="KW-0805">Transcription regulation</keyword>
<protein>
    <submittedName>
        <fullName evidence="6">Helix-turn-helix domain-containing protein</fullName>
    </submittedName>
</protein>
<dbReference type="Proteomes" id="UP000544134">
    <property type="component" value="Unassembled WGS sequence"/>
</dbReference>
<dbReference type="InterPro" id="IPR029062">
    <property type="entry name" value="Class_I_gatase-like"/>
</dbReference>
<dbReference type="Pfam" id="PF12833">
    <property type="entry name" value="HTH_18"/>
    <property type="match status" value="1"/>
</dbReference>
<dbReference type="InterPro" id="IPR050204">
    <property type="entry name" value="AraC_XylS_family_regulators"/>
</dbReference>
<evidence type="ECO:0000256" key="3">
    <source>
        <dbReference type="ARBA" id="ARBA00023163"/>
    </source>
</evidence>
<evidence type="ECO:0000256" key="2">
    <source>
        <dbReference type="ARBA" id="ARBA00023125"/>
    </source>
</evidence>
<dbReference type="RefSeq" id="WP_169486003.1">
    <property type="nucleotide sequence ID" value="NZ_JABBGJ010000013.1"/>
</dbReference>
<dbReference type="InterPro" id="IPR018062">
    <property type="entry name" value="HTH_AraC-typ_CS"/>
</dbReference>
<name>A0A848IBP3_9BURK</name>
<evidence type="ECO:0000256" key="1">
    <source>
        <dbReference type="ARBA" id="ARBA00023015"/>
    </source>
</evidence>
<evidence type="ECO:0000256" key="4">
    <source>
        <dbReference type="SAM" id="MobiDB-lite"/>
    </source>
</evidence>
<dbReference type="GO" id="GO:0003700">
    <property type="term" value="F:DNA-binding transcription factor activity"/>
    <property type="evidence" value="ECO:0007669"/>
    <property type="project" value="InterPro"/>
</dbReference>
<dbReference type="InterPro" id="IPR009057">
    <property type="entry name" value="Homeodomain-like_sf"/>
</dbReference>
<accession>A0A848IBP3</accession>
<dbReference type="EMBL" id="JABBGJ010000013">
    <property type="protein sequence ID" value="NML99000.1"/>
    <property type="molecule type" value="Genomic_DNA"/>
</dbReference>
<dbReference type="InterPro" id="IPR018060">
    <property type="entry name" value="HTH_AraC"/>
</dbReference>
<feature type="compositionally biased region" description="Polar residues" evidence="4">
    <location>
        <begin position="168"/>
        <end position="179"/>
    </location>
</feature>
<dbReference type="SUPFAM" id="SSF52317">
    <property type="entry name" value="Class I glutamine amidotransferase-like"/>
    <property type="match status" value="1"/>
</dbReference>
<dbReference type="GO" id="GO:0043565">
    <property type="term" value="F:sequence-specific DNA binding"/>
    <property type="evidence" value="ECO:0007669"/>
    <property type="project" value="InterPro"/>
</dbReference>
<dbReference type="PROSITE" id="PS00041">
    <property type="entry name" value="HTH_ARAC_FAMILY_1"/>
    <property type="match status" value="1"/>
</dbReference>
<dbReference type="PROSITE" id="PS01124">
    <property type="entry name" value="HTH_ARAC_FAMILY_2"/>
    <property type="match status" value="1"/>
</dbReference>
<evidence type="ECO:0000259" key="5">
    <source>
        <dbReference type="PROSITE" id="PS01124"/>
    </source>
</evidence>
<organism evidence="6 7">
    <name type="scientific">Paraburkholderia polaris</name>
    <dbReference type="NCBI Taxonomy" id="2728848"/>
    <lineage>
        <taxon>Bacteria</taxon>
        <taxon>Pseudomonadati</taxon>
        <taxon>Pseudomonadota</taxon>
        <taxon>Betaproteobacteria</taxon>
        <taxon>Burkholderiales</taxon>
        <taxon>Burkholderiaceae</taxon>
        <taxon>Paraburkholderia</taxon>
    </lineage>
</organism>
<keyword evidence="7" id="KW-1185">Reference proteome</keyword>
<comment type="caution">
    <text evidence="6">The sequence shown here is derived from an EMBL/GenBank/DDBJ whole genome shotgun (WGS) entry which is preliminary data.</text>
</comment>
<sequence length="329" mass="35839">MGYSSAVHTANETSLHVSPDIATVRRVGIVLFSGFALPQAAAIAEVFQSANALTESDRRHGIRYRVSLLSAAGGRIDSSSSVFVWTEDIEARRQPEGFHALFIAGGAGVNNALHDDGLIAWLRRTHPRSELVFPIGEGRLLLDVAGFRQASSARRHGERTGDIVRTAADSNPSSASTSPLRHALAVVEEDLGAEVARQIADWVAPSGDNRFTAIVRKNTSAAVSEEIKRSARWLESNGHRPVSINEAAQVAVMSERNFLRRFKIEMGVTPSDYLLHVRLDMSCRLLLESDLPVDKVARRCGIGCGGRLAKLFRKHLATTPGEYRAGKRL</sequence>